<dbReference type="GO" id="GO:0005886">
    <property type="term" value="C:plasma membrane"/>
    <property type="evidence" value="ECO:0007669"/>
    <property type="project" value="UniProtKB-SubCell"/>
</dbReference>
<evidence type="ECO:0000256" key="9">
    <source>
        <dbReference type="ARBA" id="ARBA00025772"/>
    </source>
</evidence>
<evidence type="ECO:0000313" key="12">
    <source>
        <dbReference type="EMBL" id="EMI22061.1"/>
    </source>
</evidence>
<keyword evidence="13" id="KW-1185">Reference proteome</keyword>
<keyword evidence="4" id="KW-0488">Methylation</keyword>
<evidence type="ECO:0000313" key="13">
    <source>
        <dbReference type="Proteomes" id="UP000011991"/>
    </source>
</evidence>
<reference evidence="12 13" key="1">
    <citation type="journal article" date="2013" name="Mar. Genomics">
        <title>Expression of sulfatases in Rhodopirellula baltica and the diversity of sulfatases in the genus Rhodopirellula.</title>
        <authorList>
            <person name="Wegner C.E."/>
            <person name="Richter-Heitmann T."/>
            <person name="Klindworth A."/>
            <person name="Klockow C."/>
            <person name="Richter M."/>
            <person name="Achstetter T."/>
            <person name="Glockner F.O."/>
            <person name="Harder J."/>
        </authorList>
    </citation>
    <scope>NUCLEOTIDE SEQUENCE [LARGE SCALE GENOMIC DNA]</scope>
    <source>
        <strain evidence="12 13">SM1</strain>
    </source>
</reference>
<dbReference type="GO" id="GO:0015627">
    <property type="term" value="C:type II protein secretion system complex"/>
    <property type="evidence" value="ECO:0007669"/>
    <property type="project" value="InterPro"/>
</dbReference>
<keyword evidence="5" id="KW-0997">Cell inner membrane</keyword>
<dbReference type="Pfam" id="PF12019">
    <property type="entry name" value="GspH"/>
    <property type="match status" value="1"/>
</dbReference>
<evidence type="ECO:0000256" key="3">
    <source>
        <dbReference type="ARBA" id="ARBA00022475"/>
    </source>
</evidence>
<dbReference type="InterPro" id="IPR022346">
    <property type="entry name" value="T2SS_GspH"/>
</dbReference>
<dbReference type="Proteomes" id="UP000011991">
    <property type="component" value="Unassembled WGS sequence"/>
</dbReference>
<evidence type="ECO:0000256" key="5">
    <source>
        <dbReference type="ARBA" id="ARBA00022519"/>
    </source>
</evidence>
<keyword evidence="6" id="KW-0812">Transmembrane</keyword>
<keyword evidence="3" id="KW-1003">Cell membrane</keyword>
<evidence type="ECO:0000256" key="4">
    <source>
        <dbReference type="ARBA" id="ARBA00022481"/>
    </source>
</evidence>
<dbReference type="Gene3D" id="3.30.700.10">
    <property type="entry name" value="Glycoprotein, Type 4 Pilin"/>
    <property type="match status" value="1"/>
</dbReference>
<evidence type="ECO:0000256" key="1">
    <source>
        <dbReference type="ARBA" id="ARBA00004377"/>
    </source>
</evidence>
<accession>M5RS67</accession>
<evidence type="ECO:0000256" key="8">
    <source>
        <dbReference type="ARBA" id="ARBA00023136"/>
    </source>
</evidence>
<keyword evidence="8" id="KW-0472">Membrane</keyword>
<proteinExistence type="inferred from homology"/>
<name>M5RS67_9BACT</name>
<evidence type="ECO:0000256" key="7">
    <source>
        <dbReference type="ARBA" id="ARBA00022989"/>
    </source>
</evidence>
<evidence type="ECO:0000256" key="2">
    <source>
        <dbReference type="ARBA" id="ARBA00021549"/>
    </source>
</evidence>
<evidence type="ECO:0000256" key="10">
    <source>
        <dbReference type="ARBA" id="ARBA00030775"/>
    </source>
</evidence>
<feature type="domain" description="General secretion pathway GspH" evidence="11">
    <location>
        <begin position="28"/>
        <end position="130"/>
    </location>
</feature>
<dbReference type="AlphaFoldDB" id="M5RS67"/>
<gene>
    <name evidence="12" type="ORF">RMSM_01008</name>
</gene>
<dbReference type="InterPro" id="IPR045584">
    <property type="entry name" value="Pilin-like"/>
</dbReference>
<dbReference type="SUPFAM" id="SSF54523">
    <property type="entry name" value="Pili subunits"/>
    <property type="match status" value="1"/>
</dbReference>
<organism evidence="12 13">
    <name type="scientific">Rhodopirellula maiorica SM1</name>
    <dbReference type="NCBI Taxonomy" id="1265738"/>
    <lineage>
        <taxon>Bacteria</taxon>
        <taxon>Pseudomonadati</taxon>
        <taxon>Planctomycetota</taxon>
        <taxon>Planctomycetia</taxon>
        <taxon>Pirellulales</taxon>
        <taxon>Pirellulaceae</taxon>
        <taxon>Novipirellula</taxon>
    </lineage>
</organism>
<protein>
    <recommendedName>
        <fullName evidence="2">Type II secretion system protein H</fullName>
    </recommendedName>
    <alternativeName>
        <fullName evidence="10">General secretion pathway protein H</fullName>
    </alternativeName>
</protein>
<dbReference type="PATRIC" id="fig|1265738.3.peg.1001"/>
<comment type="subcellular location">
    <subcellularLocation>
        <location evidence="1">Cell inner membrane</location>
        <topology evidence="1">Single-pass membrane protein</topology>
    </subcellularLocation>
</comment>
<dbReference type="EMBL" id="ANOG01000155">
    <property type="protein sequence ID" value="EMI22061.1"/>
    <property type="molecule type" value="Genomic_DNA"/>
</dbReference>
<dbReference type="GO" id="GO:0015628">
    <property type="term" value="P:protein secretion by the type II secretion system"/>
    <property type="evidence" value="ECO:0007669"/>
    <property type="project" value="InterPro"/>
</dbReference>
<sequence>MLVILAIMTAAAAPRWADSLQRYRVANTANRILADLKRAQLTAFRSSTTKTVTFDVDRDQYSIADVTPLERPSGNYVIALAEPPYKSSLISVWGRTGTQTLTFDGYGIPNRGGNIVIGSGRLQVTITVDAVSGTAVIQ</sequence>
<comment type="caution">
    <text evidence="12">The sequence shown here is derived from an EMBL/GenBank/DDBJ whole genome shotgun (WGS) entry which is preliminary data.</text>
</comment>
<evidence type="ECO:0000256" key="6">
    <source>
        <dbReference type="ARBA" id="ARBA00022692"/>
    </source>
</evidence>
<evidence type="ECO:0000259" key="11">
    <source>
        <dbReference type="Pfam" id="PF12019"/>
    </source>
</evidence>
<comment type="similarity">
    <text evidence="9">Belongs to the GSP H family.</text>
</comment>
<keyword evidence="7" id="KW-1133">Transmembrane helix</keyword>